<keyword evidence="3" id="KW-1185">Reference proteome</keyword>
<comment type="caution">
    <text evidence="2">The sequence shown here is derived from an EMBL/GenBank/DDBJ whole genome shotgun (WGS) entry which is preliminary data.</text>
</comment>
<gene>
    <name evidence="2" type="ORF">DS745_22960</name>
</gene>
<reference evidence="2 3" key="1">
    <citation type="journal article" date="2019" name="Int. J. Syst. Evol. Microbiol.">
        <title>Anaerobacillus alkaliphilus sp. nov., a novel alkaliphilic and moderately halophilic bacterium.</title>
        <authorList>
            <person name="Borsodi A.K."/>
            <person name="Aszalos J.M."/>
            <person name="Bihari P."/>
            <person name="Nagy I."/>
            <person name="Schumann P."/>
            <person name="Sproer C."/>
            <person name="Kovacs A.L."/>
            <person name="Boka K."/>
            <person name="Dobosy P."/>
            <person name="Ovari M."/>
            <person name="Szili-Kovacs T."/>
            <person name="Toth E."/>
        </authorList>
    </citation>
    <scope>NUCLEOTIDE SEQUENCE [LARGE SCALE GENOMIC DNA]</scope>
    <source>
        <strain evidence="2 3">B16-10</strain>
    </source>
</reference>
<keyword evidence="1" id="KW-1133">Transmembrane helix</keyword>
<organism evidence="2 3">
    <name type="scientific">Anaerobacillus alkaliphilus</name>
    <dbReference type="NCBI Taxonomy" id="1548597"/>
    <lineage>
        <taxon>Bacteria</taxon>
        <taxon>Bacillati</taxon>
        <taxon>Bacillota</taxon>
        <taxon>Bacilli</taxon>
        <taxon>Bacillales</taxon>
        <taxon>Bacillaceae</taxon>
        <taxon>Anaerobacillus</taxon>
    </lineage>
</organism>
<feature type="transmembrane region" description="Helical" evidence="1">
    <location>
        <begin position="20"/>
        <end position="38"/>
    </location>
</feature>
<proteinExistence type="predicted"/>
<protein>
    <submittedName>
        <fullName evidence="2">Uncharacterized protein</fullName>
    </submittedName>
</protein>
<dbReference type="EMBL" id="QOUX01000047">
    <property type="protein sequence ID" value="RXI96567.1"/>
    <property type="molecule type" value="Genomic_DNA"/>
</dbReference>
<evidence type="ECO:0000313" key="2">
    <source>
        <dbReference type="EMBL" id="RXI96567.1"/>
    </source>
</evidence>
<keyword evidence="1" id="KW-0812">Transmembrane</keyword>
<dbReference type="Proteomes" id="UP000290649">
    <property type="component" value="Unassembled WGS sequence"/>
</dbReference>
<keyword evidence="1" id="KW-0472">Membrane</keyword>
<evidence type="ECO:0000313" key="3">
    <source>
        <dbReference type="Proteomes" id="UP000290649"/>
    </source>
</evidence>
<accession>A0A4Q0VMD4</accession>
<sequence>MFFRNDGKEKGMEHLKMKKWLKRATLLLVMAIMIYQAMEIRSLSKDYRMLNEGYVAKVDTSFRHALHDWNTSRELVAIINQIQASEDYLETRELIDSAREMAATWSKQLVNLIHLSDSVSLNEPSQIEFYRVNEFWFTSEQQYDMFFENRSIDWYIFRRMSYLYWQTKHIDNFMEQVLGDLARKLVLFDEKIAAIQEQDRYFWYESQRQPVMQQRYLHEIREIYQQINELGNDLNQYTGEVTIISKNEEENTLVVMYGVTVEELASTSLELLKSDQYRPHITIDGTNMKEFPELQVGQSIAVWNDGYSQRGMEPFKVRMPSELQ</sequence>
<name>A0A4Q0VMD4_9BACI</name>
<evidence type="ECO:0000256" key="1">
    <source>
        <dbReference type="SAM" id="Phobius"/>
    </source>
</evidence>
<dbReference type="AlphaFoldDB" id="A0A4Q0VMD4"/>